<dbReference type="AlphaFoldDB" id="A0A8T1U8M0"/>
<protein>
    <submittedName>
        <fullName evidence="1">Uncharacterized protein</fullName>
    </submittedName>
</protein>
<feature type="non-terminal residue" evidence="1">
    <location>
        <position position="1"/>
    </location>
</feature>
<evidence type="ECO:0000313" key="1">
    <source>
        <dbReference type="EMBL" id="KAG6956800.1"/>
    </source>
</evidence>
<comment type="caution">
    <text evidence="1">The sequence shown here is derived from an EMBL/GenBank/DDBJ whole genome shotgun (WGS) entry which is preliminary data.</text>
</comment>
<sequence length="160" mass="18685">VVIVGFFLESLHVRLLICHIIRRRKRVIDVVFVDGRVPSKSMNRPNVIYNIHPQPRDKQTHLRLVSWSKVHANSAPGMPRAWTLDGDVDEHVRYQSIFVEAAWWEPAIWLNLFSKQELSFGKYWDARLLGEPKLFGMLLRMETLATTFSSLRPNGYHMCD</sequence>
<organism evidence="1 2">
    <name type="scientific">Phytophthora cactorum</name>
    <dbReference type="NCBI Taxonomy" id="29920"/>
    <lineage>
        <taxon>Eukaryota</taxon>
        <taxon>Sar</taxon>
        <taxon>Stramenopiles</taxon>
        <taxon>Oomycota</taxon>
        <taxon>Peronosporomycetes</taxon>
        <taxon>Peronosporales</taxon>
        <taxon>Peronosporaceae</taxon>
        <taxon>Phytophthora</taxon>
    </lineage>
</organism>
<accession>A0A8T1U8M0</accession>
<dbReference type="EMBL" id="JAENGZ010000585">
    <property type="protein sequence ID" value="KAG6956800.1"/>
    <property type="molecule type" value="Genomic_DNA"/>
</dbReference>
<reference evidence="1" key="1">
    <citation type="submission" date="2021-01" db="EMBL/GenBank/DDBJ databases">
        <title>Phytophthora aleatoria, a newly-described species from Pinus radiata is distinct from Phytophthora cactorum isolates based on comparative genomics.</title>
        <authorList>
            <person name="Mcdougal R."/>
            <person name="Panda P."/>
            <person name="Williams N."/>
            <person name="Studholme D.J."/>
        </authorList>
    </citation>
    <scope>NUCLEOTIDE SEQUENCE</scope>
    <source>
        <strain evidence="1">NZFS 3830</strain>
    </source>
</reference>
<dbReference type="Proteomes" id="UP000688947">
    <property type="component" value="Unassembled WGS sequence"/>
</dbReference>
<proteinExistence type="predicted"/>
<name>A0A8T1U8M0_9STRA</name>
<gene>
    <name evidence="1" type="ORF">JG687_00010379</name>
</gene>
<evidence type="ECO:0000313" key="2">
    <source>
        <dbReference type="Proteomes" id="UP000688947"/>
    </source>
</evidence>